<dbReference type="InterPro" id="IPR000073">
    <property type="entry name" value="AB_hydrolase_1"/>
</dbReference>
<gene>
    <name evidence="2" type="primary">poxA</name>
    <name evidence="2" type="ORF">GCM10009304_20770</name>
</gene>
<dbReference type="PANTHER" id="PTHR42886:SF29">
    <property type="entry name" value="PUMMELIG, ISOFORM A"/>
    <property type="match status" value="1"/>
</dbReference>
<dbReference type="GO" id="GO:0016787">
    <property type="term" value="F:hydrolase activity"/>
    <property type="evidence" value="ECO:0007669"/>
    <property type="project" value="UniProtKB-KW"/>
</dbReference>
<evidence type="ECO:0000259" key="1">
    <source>
        <dbReference type="Pfam" id="PF12697"/>
    </source>
</evidence>
<evidence type="ECO:0000313" key="3">
    <source>
        <dbReference type="Proteomes" id="UP000635983"/>
    </source>
</evidence>
<dbReference type="Gene3D" id="3.40.50.1820">
    <property type="entry name" value="alpha/beta hydrolase"/>
    <property type="match status" value="1"/>
</dbReference>
<reference evidence="2" key="1">
    <citation type="journal article" date="2014" name="Int. J. Syst. Evol. Microbiol.">
        <title>Complete genome sequence of Corynebacterium casei LMG S-19264T (=DSM 44701T), isolated from a smear-ripened cheese.</title>
        <authorList>
            <consortium name="US DOE Joint Genome Institute (JGI-PGF)"/>
            <person name="Walter F."/>
            <person name="Albersmeier A."/>
            <person name="Kalinowski J."/>
            <person name="Ruckert C."/>
        </authorList>
    </citation>
    <scope>NUCLEOTIDE SEQUENCE</scope>
    <source>
        <strain evidence="2">JCM 30078</strain>
    </source>
</reference>
<organism evidence="2 3">
    <name type="scientific">Pseudomonas matsuisoli</name>
    <dbReference type="NCBI Taxonomy" id="1515666"/>
    <lineage>
        <taxon>Bacteria</taxon>
        <taxon>Pseudomonadati</taxon>
        <taxon>Pseudomonadota</taxon>
        <taxon>Gammaproteobacteria</taxon>
        <taxon>Pseudomonadales</taxon>
        <taxon>Pseudomonadaceae</taxon>
        <taxon>Pseudomonas</taxon>
    </lineage>
</organism>
<dbReference type="SUPFAM" id="SSF53474">
    <property type="entry name" value="alpha/beta-Hydrolases"/>
    <property type="match status" value="1"/>
</dbReference>
<dbReference type="Pfam" id="PF12697">
    <property type="entry name" value="Abhydrolase_6"/>
    <property type="match status" value="1"/>
</dbReference>
<name>A0A917UXY9_9PSED</name>
<dbReference type="Proteomes" id="UP000635983">
    <property type="component" value="Unassembled WGS sequence"/>
</dbReference>
<dbReference type="InterPro" id="IPR029058">
    <property type="entry name" value="AB_hydrolase_fold"/>
</dbReference>
<dbReference type="AlphaFoldDB" id="A0A917UXY9"/>
<accession>A0A917UXY9</accession>
<proteinExistence type="predicted"/>
<reference evidence="2" key="2">
    <citation type="submission" date="2020-09" db="EMBL/GenBank/DDBJ databases">
        <authorList>
            <person name="Sun Q."/>
            <person name="Ohkuma M."/>
        </authorList>
    </citation>
    <scope>NUCLEOTIDE SEQUENCE</scope>
    <source>
        <strain evidence="2">JCM 30078</strain>
    </source>
</reference>
<dbReference type="EMBL" id="BMPO01000004">
    <property type="protein sequence ID" value="GGJ94552.1"/>
    <property type="molecule type" value="Genomic_DNA"/>
</dbReference>
<keyword evidence="3" id="KW-1185">Reference proteome</keyword>
<protein>
    <submittedName>
        <fullName evidence="2">Alpha/beta hydrolase</fullName>
    </submittedName>
</protein>
<keyword evidence="2" id="KW-0378">Hydrolase</keyword>
<dbReference type="PANTHER" id="PTHR42886">
    <property type="entry name" value="RE40534P-RELATED"/>
    <property type="match status" value="1"/>
</dbReference>
<evidence type="ECO:0000313" key="2">
    <source>
        <dbReference type="EMBL" id="GGJ94552.1"/>
    </source>
</evidence>
<comment type="caution">
    <text evidence="2">The sequence shown here is derived from an EMBL/GenBank/DDBJ whole genome shotgun (WGS) entry which is preliminary data.</text>
</comment>
<feature type="domain" description="AB hydrolase-1" evidence="1">
    <location>
        <begin position="33"/>
        <end position="283"/>
    </location>
</feature>
<sequence>MPMNLMPWSHPSSAGFTLRGWRSEPTGKPLLHFLHGNGFCGRTYEPMLEPLAEHFDLWLCDAQGHGASDAGPAFIGWNASAQLATEAFRAGRDIFGSVPRYALGHSFGGVLSALMLAEHPTLFNRALLLDPVLFSPTLVGLATLRDVLELYRRDTLASRALRRRRHWPDRQTAVASLRGRGMFAGWQEEALQAYGRFALKEDGEGVTLCCTPEREAEVFASSPRRMWPALARVETPTHVLVGEHSFPFVHRATRRWCAMNARISREFVAGGHCFMQERPTKAAERVIAYLLR</sequence>